<organism evidence="1 2">
    <name type="scientific">Aliiroseovarius zhejiangensis</name>
    <dbReference type="NCBI Taxonomy" id="1632025"/>
    <lineage>
        <taxon>Bacteria</taxon>
        <taxon>Pseudomonadati</taxon>
        <taxon>Pseudomonadota</taxon>
        <taxon>Alphaproteobacteria</taxon>
        <taxon>Rhodobacterales</taxon>
        <taxon>Paracoccaceae</taxon>
        <taxon>Aliiroseovarius</taxon>
    </lineage>
</organism>
<protein>
    <submittedName>
        <fullName evidence="1">Uncharacterized protein</fullName>
    </submittedName>
</protein>
<keyword evidence="2" id="KW-1185">Reference proteome</keyword>
<evidence type="ECO:0000313" key="2">
    <source>
        <dbReference type="Proteomes" id="UP000609802"/>
    </source>
</evidence>
<evidence type="ECO:0000313" key="1">
    <source>
        <dbReference type="EMBL" id="GHF00130.1"/>
    </source>
</evidence>
<dbReference type="InterPro" id="IPR046578">
    <property type="entry name" value="DUF6638"/>
</dbReference>
<proteinExistence type="predicted"/>
<accession>A0ABQ3J146</accession>
<dbReference type="Pfam" id="PF20343">
    <property type="entry name" value="DUF6638"/>
    <property type="match status" value="1"/>
</dbReference>
<sequence length="453" mass="51468">MKRLIQRGLMFGNLIRVDSPALIERYNRALHSLAGKRTKLTEFHIDISGFSPEIGEEFKDPLYLNPNGCNRQFIILTVDQKTAPLLNAMFSTSRGILRRYIADNEAKLFALTAHDAVAGELMNSVYDISDPERLFDIRKITIEADTTQSHVKNARLLADKIDRFQTEENAWFDDDLIAEMIELARETGDVTKVPVDLGVQEYEQGNFWTAHFGGLYIFRDVENPAVIVSGDKTRVTLPPSIKVLDTTETNRLAGFLIRNDLVEPVVKERGDSGAAILRQKMEFILVDAATNAGLDLGDMSSRTLRHVAQRMGAHLPDAFRGLAAMVRWAEAGGQWPRIDSRHSAYFYTLRARPDHPDRDLINRLLSELAPMDFRQLFICHKELFYASYATWPDEKRAFVAEFLHRDYMANKAGAREALFGGRKDPLKVPRHARKKTRDDIIEIVGPWGAVNRR</sequence>
<dbReference type="EMBL" id="BNCH01000004">
    <property type="protein sequence ID" value="GHF00130.1"/>
    <property type="molecule type" value="Genomic_DNA"/>
</dbReference>
<dbReference type="RefSeq" id="WP_191286500.1">
    <property type="nucleotide sequence ID" value="NZ_BNCH01000004.1"/>
</dbReference>
<reference evidence="2" key="1">
    <citation type="journal article" date="2019" name="Int. J. Syst. Evol. Microbiol.">
        <title>The Global Catalogue of Microorganisms (GCM) 10K type strain sequencing project: providing services to taxonomists for standard genome sequencing and annotation.</title>
        <authorList>
            <consortium name="The Broad Institute Genomics Platform"/>
            <consortium name="The Broad Institute Genome Sequencing Center for Infectious Disease"/>
            <person name="Wu L."/>
            <person name="Ma J."/>
        </authorList>
    </citation>
    <scope>NUCLEOTIDE SEQUENCE [LARGE SCALE GENOMIC DNA]</scope>
    <source>
        <strain evidence="2">KCTC 42443</strain>
    </source>
</reference>
<dbReference type="Proteomes" id="UP000609802">
    <property type="component" value="Unassembled WGS sequence"/>
</dbReference>
<name>A0ABQ3J146_9RHOB</name>
<gene>
    <name evidence="1" type="ORF">GCM10016455_21270</name>
</gene>
<comment type="caution">
    <text evidence="1">The sequence shown here is derived from an EMBL/GenBank/DDBJ whole genome shotgun (WGS) entry which is preliminary data.</text>
</comment>